<dbReference type="EMBL" id="JATN01000321">
    <property type="protein sequence ID" value="EUC59251.1"/>
    <property type="molecule type" value="Genomic_DNA"/>
</dbReference>
<name>A0A0A1ULF2_9AGAM</name>
<sequence>MSQPAAAKATPAGHLVESRPVLRAPSRAGSATSRVGADPDWLDHVQWDGEFYPLDDVTDERPEVENLKKIVEKSIIVPKWLADIVI</sequence>
<feature type="non-terminal residue" evidence="2">
    <location>
        <position position="86"/>
    </location>
</feature>
<feature type="region of interest" description="Disordered" evidence="1">
    <location>
        <begin position="1"/>
        <end position="39"/>
    </location>
</feature>
<reference evidence="3" key="1">
    <citation type="journal article" date="2014" name="Genome Announc.">
        <title>Draft genome sequence of the plant-pathogenic soil fungus Rhizoctonia solani anastomosis group 3 strain Rhs1AP.</title>
        <authorList>
            <person name="Cubeta M.A."/>
            <person name="Thomas E."/>
            <person name="Dean R.A."/>
            <person name="Jabaji S."/>
            <person name="Neate S.M."/>
            <person name="Tavantzis S."/>
            <person name="Toda T."/>
            <person name="Vilgalys R."/>
            <person name="Bharathan N."/>
            <person name="Fedorova-Abrams N."/>
            <person name="Pakala S.B."/>
            <person name="Pakala S.M."/>
            <person name="Zafar N."/>
            <person name="Joardar V."/>
            <person name="Losada L."/>
            <person name="Nierman W.C."/>
        </authorList>
    </citation>
    <scope>NUCLEOTIDE SEQUENCE [LARGE SCALE GENOMIC DNA]</scope>
    <source>
        <strain evidence="3">AG-3</strain>
    </source>
</reference>
<dbReference type="Proteomes" id="UP000030108">
    <property type="component" value="Unassembled WGS sequence"/>
</dbReference>
<organism evidence="2 3">
    <name type="scientific">Rhizoctonia solani AG-3 Rhs1AP</name>
    <dbReference type="NCBI Taxonomy" id="1086054"/>
    <lineage>
        <taxon>Eukaryota</taxon>
        <taxon>Fungi</taxon>
        <taxon>Dikarya</taxon>
        <taxon>Basidiomycota</taxon>
        <taxon>Agaricomycotina</taxon>
        <taxon>Agaricomycetes</taxon>
        <taxon>Cantharellales</taxon>
        <taxon>Ceratobasidiaceae</taxon>
        <taxon>Rhizoctonia</taxon>
    </lineage>
</organism>
<evidence type="ECO:0000313" key="3">
    <source>
        <dbReference type="Proteomes" id="UP000030108"/>
    </source>
</evidence>
<comment type="caution">
    <text evidence="2">The sequence shown here is derived from an EMBL/GenBank/DDBJ whole genome shotgun (WGS) entry which is preliminary data.</text>
</comment>
<gene>
    <name evidence="2" type="ORF">RSOL_305060</name>
</gene>
<dbReference type="AlphaFoldDB" id="A0A0A1ULF2"/>
<evidence type="ECO:0000256" key="1">
    <source>
        <dbReference type="SAM" id="MobiDB-lite"/>
    </source>
</evidence>
<protein>
    <submittedName>
        <fullName evidence="2">Uncharacterized protein</fullName>
    </submittedName>
</protein>
<evidence type="ECO:0000313" key="2">
    <source>
        <dbReference type="EMBL" id="EUC59251.1"/>
    </source>
</evidence>
<proteinExistence type="predicted"/>
<accession>A0A0A1ULF2</accession>